<dbReference type="SUPFAM" id="SSF52317">
    <property type="entry name" value="Class I glutamine amidotransferase-like"/>
    <property type="match status" value="1"/>
</dbReference>
<feature type="non-terminal residue" evidence="1">
    <location>
        <position position="1"/>
    </location>
</feature>
<accession>X1DRR3</accession>
<sequence length="219" mass="24942">FRGIAFVGGFTYADVLDAAKGWAGVIRFNKKLVEQFQYFYERPDTFSLGVCNGCQFMALLGWVPWSGLSGKEQPRFIQNISERFESRFAAVTVMPNPAIMLKGMEGSTLGIWIAHGEGRCFFPDTLVQIKVIEEDLAPLRFVDNDGRCALKYPSNPNGSIAGITALCSPNGRHLAMMPHPERTFLKWQWPWMPKDWQDNLKASPWLKLFQNAREWCEKN</sequence>
<dbReference type="PROSITE" id="PS51273">
    <property type="entry name" value="GATASE_TYPE_1"/>
    <property type="match status" value="1"/>
</dbReference>
<dbReference type="AlphaFoldDB" id="X1DRR3"/>
<gene>
    <name evidence="1" type="ORF">S01H4_52209</name>
</gene>
<protein>
    <submittedName>
        <fullName evidence="1">Uncharacterized protein</fullName>
    </submittedName>
</protein>
<dbReference type="GO" id="GO:0006164">
    <property type="term" value="P:purine nucleotide biosynthetic process"/>
    <property type="evidence" value="ECO:0007669"/>
    <property type="project" value="TreeGrafter"/>
</dbReference>
<reference evidence="1" key="1">
    <citation type="journal article" date="2014" name="Front. Microbiol.">
        <title>High frequency of phylogenetically diverse reductive dehalogenase-homologous genes in deep subseafloor sedimentary metagenomes.</title>
        <authorList>
            <person name="Kawai M."/>
            <person name="Futagami T."/>
            <person name="Toyoda A."/>
            <person name="Takaki Y."/>
            <person name="Nishi S."/>
            <person name="Hori S."/>
            <person name="Arai W."/>
            <person name="Tsubouchi T."/>
            <person name="Morono Y."/>
            <person name="Uchiyama I."/>
            <person name="Ito T."/>
            <person name="Fujiyama A."/>
            <person name="Inagaki F."/>
            <person name="Takami H."/>
        </authorList>
    </citation>
    <scope>NUCLEOTIDE SEQUENCE</scope>
    <source>
        <strain evidence="1">Expedition CK06-06</strain>
    </source>
</reference>
<organism evidence="1">
    <name type="scientific">marine sediment metagenome</name>
    <dbReference type="NCBI Taxonomy" id="412755"/>
    <lineage>
        <taxon>unclassified sequences</taxon>
        <taxon>metagenomes</taxon>
        <taxon>ecological metagenomes</taxon>
    </lineage>
</organism>
<proteinExistence type="predicted"/>
<dbReference type="GO" id="GO:0004642">
    <property type="term" value="F:phosphoribosylformylglycinamidine synthase activity"/>
    <property type="evidence" value="ECO:0007669"/>
    <property type="project" value="TreeGrafter"/>
</dbReference>
<dbReference type="GO" id="GO:0005737">
    <property type="term" value="C:cytoplasm"/>
    <property type="evidence" value="ECO:0007669"/>
    <property type="project" value="TreeGrafter"/>
</dbReference>
<evidence type="ECO:0000313" key="1">
    <source>
        <dbReference type="EMBL" id="GAH10940.1"/>
    </source>
</evidence>
<dbReference type="PANTHER" id="PTHR10099">
    <property type="entry name" value="PHOSPHORIBOSYLFORMYLGLYCINAMIDINE SYNTHASE"/>
    <property type="match status" value="1"/>
</dbReference>
<dbReference type="InterPro" id="IPR029062">
    <property type="entry name" value="Class_I_gatase-like"/>
</dbReference>
<dbReference type="Pfam" id="PF13507">
    <property type="entry name" value="GATase_5"/>
    <property type="match status" value="1"/>
</dbReference>
<dbReference type="PANTHER" id="PTHR10099:SF1">
    <property type="entry name" value="PHOSPHORIBOSYLFORMYLGLYCINAMIDINE SYNTHASE"/>
    <property type="match status" value="1"/>
</dbReference>
<comment type="caution">
    <text evidence="1">The sequence shown here is derived from an EMBL/GenBank/DDBJ whole genome shotgun (WGS) entry which is preliminary data.</text>
</comment>
<dbReference type="SMART" id="SM01211">
    <property type="entry name" value="GATase_5"/>
    <property type="match status" value="1"/>
</dbReference>
<dbReference type="Gene3D" id="3.40.50.880">
    <property type="match status" value="1"/>
</dbReference>
<name>X1DRR3_9ZZZZ</name>
<dbReference type="EMBL" id="BART01029804">
    <property type="protein sequence ID" value="GAH10940.1"/>
    <property type="molecule type" value="Genomic_DNA"/>
</dbReference>